<dbReference type="Pfam" id="PF13517">
    <property type="entry name" value="FG-GAP_3"/>
    <property type="match status" value="2"/>
</dbReference>
<evidence type="ECO:0000256" key="1">
    <source>
        <dbReference type="ARBA" id="ARBA00022729"/>
    </source>
</evidence>
<comment type="caution">
    <text evidence="2">The sequence shown here is derived from an EMBL/GenBank/DDBJ whole genome shotgun (WGS) entry which is preliminary data.</text>
</comment>
<proteinExistence type="predicted"/>
<dbReference type="SUPFAM" id="SSF69318">
    <property type="entry name" value="Integrin alpha N-terminal domain"/>
    <property type="match status" value="1"/>
</dbReference>
<dbReference type="InterPro" id="IPR013517">
    <property type="entry name" value="FG-GAP"/>
</dbReference>
<evidence type="ECO:0008006" key="4">
    <source>
        <dbReference type="Google" id="ProtNLM"/>
    </source>
</evidence>
<accession>A0A9Q1CAT8</accession>
<evidence type="ECO:0000313" key="3">
    <source>
        <dbReference type="Proteomes" id="UP001152320"/>
    </source>
</evidence>
<name>A0A9Q1CAT8_HOLLE</name>
<dbReference type="Proteomes" id="UP001152320">
    <property type="component" value="Chromosome 5"/>
</dbReference>
<dbReference type="InterPro" id="IPR028994">
    <property type="entry name" value="Integrin_alpha_N"/>
</dbReference>
<dbReference type="OrthoDB" id="10022113at2759"/>
<sequence length="343" mass="38697">MISYYALDTSFIITFPRLPFSFTDNARTRREQNLGFCTGDSKLFLGDFNGDGKTDLLCHRPRDGYKWIAFYKVNGEFTGTSWEKGMRWCNDSRAEIHIGDFNGDGRSDLLCHNTGTGYKQVALANSNGDFSDGTSWQMSLAWCYHGGSELHIGDFNGDGRDDMLCHDDAGYKWIAYARSTGSFSRNNWQTRLGWCNQIRSQLFVGDFNGDSKSDLLCHNCTGYKWIAYANSAGNFHDGTGWEQSMGWCWRPGEELYIGDFNGDGKDDLMCHDSETGYKWVALANYQNNFNNGTSWEAGLAWCHHSSAELHVGDFNGDRKSDMLCHDTSSGKKWILNISSGIFL</sequence>
<gene>
    <name evidence="2" type="ORF">HOLleu_11902</name>
</gene>
<protein>
    <recommendedName>
        <fullName evidence="4">VCBS repeat-containing protein</fullName>
    </recommendedName>
</protein>
<dbReference type="AlphaFoldDB" id="A0A9Q1CAT8"/>
<reference evidence="2" key="1">
    <citation type="submission" date="2021-10" db="EMBL/GenBank/DDBJ databases">
        <title>Tropical sea cucumber genome reveals ecological adaptation and Cuvierian tubules defense mechanism.</title>
        <authorList>
            <person name="Chen T."/>
        </authorList>
    </citation>
    <scope>NUCLEOTIDE SEQUENCE</scope>
    <source>
        <strain evidence="2">Nanhai2018</strain>
        <tissue evidence="2">Muscle</tissue>
    </source>
</reference>
<evidence type="ECO:0000313" key="2">
    <source>
        <dbReference type="EMBL" id="KAJ8041164.1"/>
    </source>
</evidence>
<dbReference type="Gene3D" id="2.40.128.340">
    <property type="match status" value="3"/>
</dbReference>
<keyword evidence="3" id="KW-1185">Reference proteome</keyword>
<dbReference type="PANTHER" id="PTHR46580">
    <property type="entry name" value="SENSOR KINASE-RELATED"/>
    <property type="match status" value="1"/>
</dbReference>
<keyword evidence="1" id="KW-0732">Signal</keyword>
<dbReference type="PANTHER" id="PTHR46580:SF4">
    <property type="entry name" value="ATP_GTP-BINDING PROTEIN"/>
    <property type="match status" value="1"/>
</dbReference>
<organism evidence="2 3">
    <name type="scientific">Holothuria leucospilota</name>
    <name type="common">Black long sea cucumber</name>
    <name type="synonym">Mertensiothuria leucospilota</name>
    <dbReference type="NCBI Taxonomy" id="206669"/>
    <lineage>
        <taxon>Eukaryota</taxon>
        <taxon>Metazoa</taxon>
        <taxon>Echinodermata</taxon>
        <taxon>Eleutherozoa</taxon>
        <taxon>Echinozoa</taxon>
        <taxon>Holothuroidea</taxon>
        <taxon>Aspidochirotacea</taxon>
        <taxon>Aspidochirotida</taxon>
        <taxon>Holothuriidae</taxon>
        <taxon>Holothuria</taxon>
    </lineage>
</organism>
<dbReference type="EMBL" id="JAIZAY010000005">
    <property type="protein sequence ID" value="KAJ8041164.1"/>
    <property type="molecule type" value="Genomic_DNA"/>
</dbReference>